<dbReference type="PANTHER" id="PTHR23342:SF4">
    <property type="entry name" value="AMINO-ACID ACETYLTRANSFERASE, MITOCHONDRIAL"/>
    <property type="match status" value="1"/>
</dbReference>
<evidence type="ECO:0000256" key="1">
    <source>
        <dbReference type="ARBA" id="ARBA00002294"/>
    </source>
</evidence>
<evidence type="ECO:0000256" key="6">
    <source>
        <dbReference type="ARBA" id="ARBA00018802"/>
    </source>
</evidence>
<reference evidence="17" key="1">
    <citation type="submission" date="2017-02" db="EMBL/GenBank/DDBJ databases">
        <authorList>
            <person name="Tafer H."/>
            <person name="Lopandic K."/>
        </authorList>
    </citation>
    <scope>NUCLEOTIDE SEQUENCE [LARGE SCALE GENOMIC DNA]</scope>
    <source>
        <strain evidence="17">CBS 366.77</strain>
    </source>
</reference>
<dbReference type="EC" id="2.3.1.1" evidence="5 13"/>
<dbReference type="GO" id="GO:0004042">
    <property type="term" value="F:L-glutamate N-acetyltransferase activity"/>
    <property type="evidence" value="ECO:0007669"/>
    <property type="project" value="InterPro"/>
</dbReference>
<feature type="region of interest" description="Disordered" evidence="14">
    <location>
        <begin position="91"/>
        <end position="121"/>
    </location>
</feature>
<keyword evidence="10 13" id="KW-0496">Mitochondrion</keyword>
<dbReference type="FunFam" id="3.40.630.30:FF:000049">
    <property type="entry name" value="Amino-acid acetyltransferase, mitochondrial"/>
    <property type="match status" value="1"/>
</dbReference>
<comment type="similarity">
    <text evidence="4 13">Belongs to the acetyltransferase family.</text>
</comment>
<sequence>MSTKILSFPRAAKSSLLIQQTSASVDLPRAPPCRRSISSSTDRSVQHSAEFSSTSASYDRLGRSAKDKLVDKDFFLSLLNSASTKREAKSYLARFKDKPTKTNQTPKAEPSNNATTQSLPSGVNLGSFYGASRSVYDSPVFRQDTTPTTLPIEPPERVHLALLKVSTPQLLDDSILDGVAKTLSQLSRLGMACCVVVDPGSAGSANELRKIAIEQAERMSRAVDAQPDSNSICLDSILSLSSSGTPTVLYRKGLLSPLRDGRTTIVTPVAYTQDTAKAVLLSANDAVLALTKELAGLAMTPDPDEDPILTAKSISGLQKEVSLDRIILLDPLGGIPAFSGPQTSHVFINMEQEFDDIEDELLRVQRFGTPDVQNSQLTSTSATSELSNIGAASPSATSPTSIADSNPLSKFINHELVSAPSGQPEPSKSTSPIQDLVNGHLNNLRLSQQALAMLPATSSGIITSPAEVANSAKAPHAAASDLSIVGTRRQRNPLIHSLLTDKPLLSSSLPMSRRVAANGSPSPISAPTSHTTFVKRGMPLTIFPNPWKQPWISQNRTRLSLNDPCIDLPRLVYLIEDSFNRKLDVQDYLNRVNDRLAGLIIAGEYEGGAILTWEFPPGVEDDGSEASASRMVPYLDKFAVLKRSQGAGGVADIVFNAMVRSCFPNGVCWRSRKDNPVNKWYFERSRGTWKLSDSNWLCSGRRLAYRRMRRGFGIMRLFVEVYSRVGRIRKVSLINWI</sequence>
<feature type="domain" description="N-acetyltransferase" evidence="15">
    <location>
        <begin position="555"/>
        <end position="730"/>
    </location>
</feature>
<feature type="region of interest" description="Disordered" evidence="14">
    <location>
        <begin position="372"/>
        <end position="405"/>
    </location>
</feature>
<keyword evidence="17" id="KW-1185">Reference proteome</keyword>
<dbReference type="AlphaFoldDB" id="A0A3A2ZV36"/>
<evidence type="ECO:0000256" key="12">
    <source>
        <dbReference type="ARBA" id="ARBA00048372"/>
    </source>
</evidence>
<dbReference type="Gene3D" id="3.40.630.30">
    <property type="match status" value="1"/>
</dbReference>
<evidence type="ECO:0000256" key="7">
    <source>
        <dbReference type="ARBA" id="ARBA00022605"/>
    </source>
</evidence>
<dbReference type="Pfam" id="PF04768">
    <property type="entry name" value="NAT"/>
    <property type="match status" value="1"/>
</dbReference>
<comment type="function">
    <text evidence="1 13">N-acetylglutamate synthase involved in arginine biosynthesis.</text>
</comment>
<evidence type="ECO:0000256" key="9">
    <source>
        <dbReference type="ARBA" id="ARBA00022946"/>
    </source>
</evidence>
<evidence type="ECO:0000313" key="17">
    <source>
        <dbReference type="Proteomes" id="UP000266188"/>
    </source>
</evidence>
<evidence type="ECO:0000256" key="13">
    <source>
        <dbReference type="PIRNR" id="PIRNR007892"/>
    </source>
</evidence>
<comment type="caution">
    <text evidence="16">The sequence shown here is derived from an EMBL/GenBank/DDBJ whole genome shotgun (WGS) entry which is preliminary data.</text>
</comment>
<evidence type="ECO:0000256" key="3">
    <source>
        <dbReference type="ARBA" id="ARBA00004925"/>
    </source>
</evidence>
<name>A0A3A2ZV36_9EURO</name>
<dbReference type="Proteomes" id="UP000266188">
    <property type="component" value="Unassembled WGS sequence"/>
</dbReference>
<feature type="region of interest" description="Disordered" evidence="14">
    <location>
        <begin position="23"/>
        <end position="57"/>
    </location>
</feature>
<comment type="catalytic activity">
    <reaction evidence="12 13">
        <text>L-glutamate + acetyl-CoA = N-acetyl-L-glutamate + CoA + H(+)</text>
        <dbReference type="Rhea" id="RHEA:24292"/>
        <dbReference type="ChEBI" id="CHEBI:15378"/>
        <dbReference type="ChEBI" id="CHEBI:29985"/>
        <dbReference type="ChEBI" id="CHEBI:44337"/>
        <dbReference type="ChEBI" id="CHEBI:57287"/>
        <dbReference type="ChEBI" id="CHEBI:57288"/>
        <dbReference type="EC" id="2.3.1.1"/>
    </reaction>
</comment>
<dbReference type="PIRSF" id="PIRSF007892">
    <property type="entry name" value="NAGS_fungal"/>
    <property type="match status" value="1"/>
</dbReference>
<evidence type="ECO:0000256" key="8">
    <source>
        <dbReference type="ARBA" id="ARBA00022679"/>
    </source>
</evidence>
<evidence type="ECO:0000256" key="11">
    <source>
        <dbReference type="ARBA" id="ARBA00023315"/>
    </source>
</evidence>
<feature type="compositionally biased region" description="Polar residues" evidence="14">
    <location>
        <begin position="101"/>
        <end position="121"/>
    </location>
</feature>
<dbReference type="InterPro" id="IPR006855">
    <property type="entry name" value="Vertebrate-like_GNAT_dom"/>
</dbReference>
<dbReference type="InterPro" id="IPR011190">
    <property type="entry name" value="GlcNAc_Synth_fun"/>
</dbReference>
<dbReference type="UniPathway" id="UPA00068">
    <property type="reaction ID" value="UER00106"/>
</dbReference>
<gene>
    <name evidence="16" type="ORF">PHISCL_00603</name>
</gene>
<dbReference type="OrthoDB" id="5585968at2759"/>
<comment type="subcellular location">
    <subcellularLocation>
        <location evidence="2 13">Mitochondrion</location>
    </subcellularLocation>
</comment>
<feature type="compositionally biased region" description="Polar residues" evidence="14">
    <location>
        <begin position="372"/>
        <end position="387"/>
    </location>
</feature>
<evidence type="ECO:0000256" key="14">
    <source>
        <dbReference type="SAM" id="MobiDB-lite"/>
    </source>
</evidence>
<keyword evidence="11 13" id="KW-0012">Acyltransferase</keyword>
<feature type="compositionally biased region" description="Low complexity" evidence="14">
    <location>
        <begin position="391"/>
        <end position="403"/>
    </location>
</feature>
<keyword evidence="8 13" id="KW-0808">Transferase</keyword>
<dbReference type="GO" id="GO:0006592">
    <property type="term" value="P:ornithine biosynthetic process"/>
    <property type="evidence" value="ECO:0007669"/>
    <property type="project" value="TreeGrafter"/>
</dbReference>
<accession>A0A3A2ZV36</accession>
<dbReference type="GO" id="GO:0005759">
    <property type="term" value="C:mitochondrial matrix"/>
    <property type="evidence" value="ECO:0007669"/>
    <property type="project" value="TreeGrafter"/>
</dbReference>
<keyword evidence="7 13" id="KW-0028">Amino-acid biosynthesis</keyword>
<proteinExistence type="inferred from homology"/>
<dbReference type="GO" id="GO:0006526">
    <property type="term" value="P:L-arginine biosynthetic process"/>
    <property type="evidence" value="ECO:0007669"/>
    <property type="project" value="UniProtKB-UniPathway"/>
</dbReference>
<comment type="pathway">
    <text evidence="3 13">Amino-acid biosynthesis; L-arginine biosynthesis; N(2)-acetyl-L-ornithine from L-glutamate: step 1/4.</text>
</comment>
<evidence type="ECO:0000256" key="4">
    <source>
        <dbReference type="ARBA" id="ARBA00008694"/>
    </source>
</evidence>
<evidence type="ECO:0000256" key="2">
    <source>
        <dbReference type="ARBA" id="ARBA00004173"/>
    </source>
</evidence>
<organism evidence="16 17">
    <name type="scientific">Aspergillus sclerotialis</name>
    <dbReference type="NCBI Taxonomy" id="2070753"/>
    <lineage>
        <taxon>Eukaryota</taxon>
        <taxon>Fungi</taxon>
        <taxon>Dikarya</taxon>
        <taxon>Ascomycota</taxon>
        <taxon>Pezizomycotina</taxon>
        <taxon>Eurotiomycetes</taxon>
        <taxon>Eurotiomycetidae</taxon>
        <taxon>Eurotiales</taxon>
        <taxon>Aspergillaceae</taxon>
        <taxon>Aspergillus</taxon>
        <taxon>Aspergillus subgen. Polypaecilum</taxon>
    </lineage>
</organism>
<protein>
    <recommendedName>
        <fullName evidence="6 13">Amino-acid acetyltransferase, mitochondrial</fullName>
        <ecNumber evidence="5 13">2.3.1.1</ecNumber>
    </recommendedName>
    <alternativeName>
        <fullName evidence="13">Glutamate N-acetyltransferase</fullName>
    </alternativeName>
    <alternativeName>
        <fullName evidence="13">N-acetylglutamate synthase</fullName>
    </alternativeName>
</protein>
<evidence type="ECO:0000259" key="15">
    <source>
        <dbReference type="PROSITE" id="PS51731"/>
    </source>
</evidence>
<dbReference type="PANTHER" id="PTHR23342">
    <property type="entry name" value="N-ACETYLGLUTAMATE SYNTHASE"/>
    <property type="match status" value="1"/>
</dbReference>
<evidence type="ECO:0000313" key="16">
    <source>
        <dbReference type="EMBL" id="RJE27018.1"/>
    </source>
</evidence>
<dbReference type="STRING" id="2070753.A0A3A2ZV36"/>
<evidence type="ECO:0000256" key="5">
    <source>
        <dbReference type="ARBA" id="ARBA00012697"/>
    </source>
</evidence>
<feature type="compositionally biased region" description="Polar residues" evidence="14">
    <location>
        <begin position="36"/>
        <end position="57"/>
    </location>
</feature>
<evidence type="ECO:0000256" key="10">
    <source>
        <dbReference type="ARBA" id="ARBA00023128"/>
    </source>
</evidence>
<dbReference type="PROSITE" id="PS51731">
    <property type="entry name" value="GNAT_NAGS"/>
    <property type="match status" value="1"/>
</dbReference>
<keyword evidence="9" id="KW-0809">Transit peptide</keyword>
<dbReference type="EMBL" id="MVGC01000010">
    <property type="protein sequence ID" value="RJE27018.1"/>
    <property type="molecule type" value="Genomic_DNA"/>
</dbReference>
<feature type="compositionally biased region" description="Basic and acidic residues" evidence="14">
    <location>
        <begin position="91"/>
        <end position="100"/>
    </location>
</feature>